<protein>
    <submittedName>
        <fullName evidence="2">VOC family protein</fullName>
    </submittedName>
</protein>
<name>A0A9X1PV10_STRM4</name>
<evidence type="ECO:0000259" key="1">
    <source>
        <dbReference type="PROSITE" id="PS51819"/>
    </source>
</evidence>
<keyword evidence="3" id="KW-1185">Reference proteome</keyword>
<dbReference type="Gene3D" id="3.10.180.10">
    <property type="entry name" value="2,3-Dihydroxybiphenyl 1,2-Dioxygenase, domain 1"/>
    <property type="match status" value="1"/>
</dbReference>
<dbReference type="PROSITE" id="PS51819">
    <property type="entry name" value="VOC"/>
    <property type="match status" value="1"/>
</dbReference>
<dbReference type="PANTHER" id="PTHR33993:SF14">
    <property type="entry name" value="GB|AAF24581.1"/>
    <property type="match status" value="1"/>
</dbReference>
<dbReference type="InterPro" id="IPR037523">
    <property type="entry name" value="VOC_core"/>
</dbReference>
<dbReference type="InterPro" id="IPR029068">
    <property type="entry name" value="Glyas_Bleomycin-R_OHBP_Dase"/>
</dbReference>
<organism evidence="2 3">
    <name type="scientific">Streptomyces muensis</name>
    <dbReference type="NCBI Taxonomy" id="1077944"/>
    <lineage>
        <taxon>Bacteria</taxon>
        <taxon>Bacillati</taxon>
        <taxon>Actinomycetota</taxon>
        <taxon>Actinomycetes</taxon>
        <taxon>Kitasatosporales</taxon>
        <taxon>Streptomycetaceae</taxon>
        <taxon>Streptomyces</taxon>
    </lineage>
</organism>
<evidence type="ECO:0000313" key="2">
    <source>
        <dbReference type="EMBL" id="MCF1592203.1"/>
    </source>
</evidence>
<dbReference type="CDD" id="cd07247">
    <property type="entry name" value="SgaA_N_like"/>
    <property type="match status" value="1"/>
</dbReference>
<gene>
    <name evidence="2" type="ORF">L0P92_01265</name>
</gene>
<evidence type="ECO:0000313" key="3">
    <source>
        <dbReference type="Proteomes" id="UP001139384"/>
    </source>
</evidence>
<dbReference type="RefSeq" id="WP_234760488.1">
    <property type="nucleotide sequence ID" value="NZ_JAKEIP010000003.1"/>
</dbReference>
<dbReference type="AlphaFoldDB" id="A0A9X1PV10"/>
<sequence>MPPRLGSLNEFCWMDLKTRDLPGTAAFFAEALGWRFAVDEEDWRKATKVATGGHFIGGVSDLANPVYPSGTPAHVAYYLAVDDVDRRTEAATKLGARVVVAPFDAGDQGRMATLVDPMGAAVSLWQPCRFTGWTFPPHLAGAPHRMVLTCDQPDEARHFYRQAMGTPPECADFVAADGSGPAVPRWELAVGVEEPHHVAGRARDQGRDASTWFDEAGHPVARISSPEGLTFQVRRVRT</sequence>
<dbReference type="InterPro" id="IPR052164">
    <property type="entry name" value="Anthracycline_SecMetBiosynth"/>
</dbReference>
<accession>A0A9X1PV10</accession>
<dbReference type="PANTHER" id="PTHR33993">
    <property type="entry name" value="GLYOXALASE-RELATED"/>
    <property type="match status" value="1"/>
</dbReference>
<comment type="caution">
    <text evidence="2">The sequence shown here is derived from an EMBL/GenBank/DDBJ whole genome shotgun (WGS) entry which is preliminary data.</text>
</comment>
<dbReference type="EMBL" id="JAKEIP010000003">
    <property type="protein sequence ID" value="MCF1592203.1"/>
    <property type="molecule type" value="Genomic_DNA"/>
</dbReference>
<dbReference type="SUPFAM" id="SSF54593">
    <property type="entry name" value="Glyoxalase/Bleomycin resistance protein/Dihydroxybiphenyl dioxygenase"/>
    <property type="match status" value="1"/>
</dbReference>
<dbReference type="Pfam" id="PF18029">
    <property type="entry name" value="Glyoxalase_6"/>
    <property type="match status" value="1"/>
</dbReference>
<proteinExistence type="predicted"/>
<dbReference type="InterPro" id="IPR041581">
    <property type="entry name" value="Glyoxalase_6"/>
</dbReference>
<feature type="domain" description="VOC" evidence="1">
    <location>
        <begin position="10"/>
        <end position="127"/>
    </location>
</feature>
<dbReference type="Proteomes" id="UP001139384">
    <property type="component" value="Unassembled WGS sequence"/>
</dbReference>
<reference evidence="2" key="1">
    <citation type="submission" date="2022-01" db="EMBL/GenBank/DDBJ databases">
        <title>Draft Genome Sequences of Seven Type Strains of the Genus Streptomyces.</title>
        <authorList>
            <person name="Aziz S."/>
            <person name="Coretto E."/>
            <person name="Chronakova A."/>
            <person name="Sproer C."/>
            <person name="Huber K."/>
            <person name="Nouioui I."/>
            <person name="Gross H."/>
        </authorList>
    </citation>
    <scope>NUCLEOTIDE SEQUENCE</scope>
    <source>
        <strain evidence="2">DSM 103493</strain>
    </source>
</reference>